<dbReference type="InterPro" id="IPR041698">
    <property type="entry name" value="Methyltransf_25"/>
</dbReference>
<sequence length="196" mass="21173">MGAGETGFDDAYDGTPPWDIGRPQREIVRLAEAGAITGDVLDVGCGTGENALWLAEHGYTVCGVDAAPRAIEKAERKATERGVDATFLTHDAFALGTLDRRFDTVVDCGLFHVFSGDERVSTYTDGLHTVLRPGGRCYVLGFTGREPDHQGPSMTRAEVRAAFGDGWTVETIDEVAFETNFESGESPAWLATVTRR</sequence>
<protein>
    <submittedName>
        <fullName evidence="5">Methyltransferase type 11</fullName>
    </submittedName>
</protein>
<name>M0M4I0_9EURY</name>
<dbReference type="InterPro" id="IPR029063">
    <property type="entry name" value="SAM-dependent_MTases_sf"/>
</dbReference>
<dbReference type="Pfam" id="PF13649">
    <property type="entry name" value="Methyltransf_25"/>
    <property type="match status" value="1"/>
</dbReference>
<dbReference type="RefSeq" id="WP_007692367.1">
    <property type="nucleotide sequence ID" value="NZ_AJRK01000093.1"/>
</dbReference>
<gene>
    <name evidence="5" type="ORF">C447_07228</name>
</gene>
<dbReference type="SUPFAM" id="SSF53335">
    <property type="entry name" value="S-adenosyl-L-methionine-dependent methyltransferases"/>
    <property type="match status" value="1"/>
</dbReference>
<evidence type="ECO:0000256" key="2">
    <source>
        <dbReference type="ARBA" id="ARBA00022679"/>
    </source>
</evidence>
<comment type="caution">
    <text evidence="5">The sequence shown here is derived from an EMBL/GenBank/DDBJ whole genome shotgun (WGS) entry which is preliminary data.</text>
</comment>
<evidence type="ECO:0000313" key="5">
    <source>
        <dbReference type="EMBL" id="EMA39290.1"/>
    </source>
</evidence>
<dbReference type="PANTHER" id="PTHR43464">
    <property type="entry name" value="METHYLTRANSFERASE"/>
    <property type="match status" value="1"/>
</dbReference>
<reference evidence="5 6" key="1">
    <citation type="journal article" date="2014" name="PLoS Genet.">
        <title>Phylogenetically driven sequencing of extremely halophilic archaea reveals strategies for static and dynamic osmo-response.</title>
        <authorList>
            <person name="Becker E.A."/>
            <person name="Seitzer P.M."/>
            <person name="Tritt A."/>
            <person name="Larsen D."/>
            <person name="Krusor M."/>
            <person name="Yao A.I."/>
            <person name="Wu D."/>
            <person name="Madern D."/>
            <person name="Eisen J.A."/>
            <person name="Darling A.E."/>
            <person name="Facciotti M.T."/>
        </authorList>
    </citation>
    <scope>NUCLEOTIDE SEQUENCE [LARGE SCALE GENOMIC DNA]</scope>
    <source>
        <strain evidence="5 6">100A6</strain>
    </source>
</reference>
<dbReference type="GO" id="GO:0008168">
    <property type="term" value="F:methyltransferase activity"/>
    <property type="evidence" value="ECO:0007669"/>
    <property type="project" value="UniProtKB-KW"/>
</dbReference>
<evidence type="ECO:0000256" key="3">
    <source>
        <dbReference type="ARBA" id="ARBA00022691"/>
    </source>
</evidence>
<dbReference type="eggNOG" id="arCOG03570">
    <property type="taxonomic scope" value="Archaea"/>
</dbReference>
<proteinExistence type="predicted"/>
<keyword evidence="6" id="KW-1185">Reference proteome</keyword>
<feature type="domain" description="Methyltransferase" evidence="4">
    <location>
        <begin position="40"/>
        <end position="135"/>
    </location>
</feature>
<dbReference type="Gene3D" id="3.40.50.150">
    <property type="entry name" value="Vaccinia Virus protein VP39"/>
    <property type="match status" value="1"/>
</dbReference>
<keyword evidence="3" id="KW-0949">S-adenosyl-L-methionine</keyword>
<dbReference type="PANTHER" id="PTHR43464:SF19">
    <property type="entry name" value="UBIQUINONE BIOSYNTHESIS O-METHYLTRANSFERASE, MITOCHONDRIAL"/>
    <property type="match status" value="1"/>
</dbReference>
<dbReference type="OrthoDB" id="147504at2157"/>
<accession>M0M4I0</accession>
<dbReference type="GO" id="GO:0032259">
    <property type="term" value="P:methylation"/>
    <property type="evidence" value="ECO:0007669"/>
    <property type="project" value="UniProtKB-KW"/>
</dbReference>
<organism evidence="5 6">
    <name type="scientific">Halococcus hamelinensis 100A6</name>
    <dbReference type="NCBI Taxonomy" id="1132509"/>
    <lineage>
        <taxon>Archaea</taxon>
        <taxon>Methanobacteriati</taxon>
        <taxon>Methanobacteriota</taxon>
        <taxon>Stenosarchaea group</taxon>
        <taxon>Halobacteria</taxon>
        <taxon>Halobacteriales</taxon>
        <taxon>Halococcaceae</taxon>
        <taxon>Halococcus</taxon>
    </lineage>
</organism>
<evidence type="ECO:0000259" key="4">
    <source>
        <dbReference type="Pfam" id="PF13649"/>
    </source>
</evidence>
<evidence type="ECO:0000313" key="6">
    <source>
        <dbReference type="Proteomes" id="UP000011566"/>
    </source>
</evidence>
<dbReference type="Proteomes" id="UP000011566">
    <property type="component" value="Unassembled WGS sequence"/>
</dbReference>
<evidence type="ECO:0000256" key="1">
    <source>
        <dbReference type="ARBA" id="ARBA00022603"/>
    </source>
</evidence>
<keyword evidence="1 5" id="KW-0489">Methyltransferase</keyword>
<dbReference type="AlphaFoldDB" id="M0M4I0"/>
<dbReference type="EMBL" id="AOMB01000020">
    <property type="protein sequence ID" value="EMA39290.1"/>
    <property type="molecule type" value="Genomic_DNA"/>
</dbReference>
<dbReference type="CDD" id="cd02440">
    <property type="entry name" value="AdoMet_MTases"/>
    <property type="match status" value="1"/>
</dbReference>
<keyword evidence="2 5" id="KW-0808">Transferase</keyword>
<dbReference type="PATRIC" id="fig|1132509.6.peg.1637"/>